<name>A0A7S3GKW3_9EUKA</name>
<dbReference type="SMART" id="SM00724">
    <property type="entry name" value="TLC"/>
    <property type="match status" value="1"/>
</dbReference>
<evidence type="ECO:0000313" key="8">
    <source>
        <dbReference type="EMBL" id="CAE0269548.1"/>
    </source>
</evidence>
<keyword evidence="2 5" id="KW-0812">Transmembrane</keyword>
<dbReference type="InterPro" id="IPR016439">
    <property type="entry name" value="Lag1/Lac1-like"/>
</dbReference>
<sequence>MAELLAQLHPTTLLGPFMDDDHVHKVSDMQIAIYITAFFVFGRLFLDRLILEPVGKKLLHNSADVEKFPENFFKIVSYSLLFIYTYSLATHAEYYYDTVQCWTNIPQPISLEMKVWYMVQFSFNAHSFFYALFFQHKKSDYKVLLVHHIVTLFLIGGSYMAGYWRIGHLKLLVNDFADIFIAIAKVIGYLSEARKGIWKTMAPLFYVLMVLAWASTRIFVVAGFVMKSSMLESYEFVPFSHWCFFNALLSTLFVLYVYWLYLMLKMGYRILAKGEHKDLRESEQWKEKNAKKKE</sequence>
<dbReference type="PANTHER" id="PTHR12560">
    <property type="entry name" value="LONGEVITY ASSURANCE FACTOR 1 LAG1"/>
    <property type="match status" value="1"/>
</dbReference>
<gene>
    <name evidence="8" type="ORF">PBIL07802_LOCUS31901</name>
</gene>
<feature type="transmembrane region" description="Helical" evidence="6">
    <location>
        <begin position="203"/>
        <end position="224"/>
    </location>
</feature>
<dbReference type="EMBL" id="HBIB01048503">
    <property type="protein sequence ID" value="CAE0269548.1"/>
    <property type="molecule type" value="Transcribed_RNA"/>
</dbReference>
<dbReference type="PANTHER" id="PTHR12560:SF0">
    <property type="entry name" value="LD18904P"/>
    <property type="match status" value="1"/>
</dbReference>
<feature type="transmembrane region" description="Helical" evidence="6">
    <location>
        <begin position="244"/>
        <end position="264"/>
    </location>
</feature>
<evidence type="ECO:0000256" key="5">
    <source>
        <dbReference type="PROSITE-ProRule" id="PRU00205"/>
    </source>
</evidence>
<dbReference type="GO" id="GO:0046513">
    <property type="term" value="P:ceramide biosynthetic process"/>
    <property type="evidence" value="ECO:0007669"/>
    <property type="project" value="InterPro"/>
</dbReference>
<evidence type="ECO:0000256" key="2">
    <source>
        <dbReference type="ARBA" id="ARBA00022692"/>
    </source>
</evidence>
<proteinExistence type="predicted"/>
<reference evidence="8" key="1">
    <citation type="submission" date="2021-01" db="EMBL/GenBank/DDBJ databases">
        <authorList>
            <person name="Corre E."/>
            <person name="Pelletier E."/>
            <person name="Niang G."/>
            <person name="Scheremetjew M."/>
            <person name="Finn R."/>
            <person name="Kale V."/>
            <person name="Holt S."/>
            <person name="Cochrane G."/>
            <person name="Meng A."/>
            <person name="Brown T."/>
            <person name="Cohen L."/>
        </authorList>
    </citation>
    <scope>NUCLEOTIDE SEQUENCE</scope>
    <source>
        <strain evidence="8">NIES-2562</strain>
    </source>
</reference>
<dbReference type="PROSITE" id="PS50922">
    <property type="entry name" value="TLC"/>
    <property type="match status" value="1"/>
</dbReference>
<evidence type="ECO:0000259" key="7">
    <source>
        <dbReference type="PROSITE" id="PS50922"/>
    </source>
</evidence>
<dbReference type="InterPro" id="IPR006634">
    <property type="entry name" value="TLC-dom"/>
</dbReference>
<evidence type="ECO:0000256" key="3">
    <source>
        <dbReference type="ARBA" id="ARBA00022989"/>
    </source>
</evidence>
<feature type="domain" description="TLC" evidence="7">
    <location>
        <begin position="70"/>
        <end position="272"/>
    </location>
</feature>
<dbReference type="GO" id="GO:0016020">
    <property type="term" value="C:membrane"/>
    <property type="evidence" value="ECO:0007669"/>
    <property type="project" value="UniProtKB-SubCell"/>
</dbReference>
<feature type="transmembrane region" description="Helical" evidence="6">
    <location>
        <begin position="145"/>
        <end position="166"/>
    </location>
</feature>
<keyword evidence="4 5" id="KW-0472">Membrane</keyword>
<accession>A0A7S3GKW3</accession>
<keyword evidence="3 6" id="KW-1133">Transmembrane helix</keyword>
<evidence type="ECO:0000256" key="1">
    <source>
        <dbReference type="ARBA" id="ARBA00004141"/>
    </source>
</evidence>
<organism evidence="8">
    <name type="scientific">Palpitomonas bilix</name>
    <dbReference type="NCBI Taxonomy" id="652834"/>
    <lineage>
        <taxon>Eukaryota</taxon>
        <taxon>Eukaryota incertae sedis</taxon>
    </lineage>
</organism>
<dbReference type="GO" id="GO:0050291">
    <property type="term" value="F:sphingosine N-acyltransferase activity"/>
    <property type="evidence" value="ECO:0007669"/>
    <property type="project" value="InterPro"/>
</dbReference>
<evidence type="ECO:0000256" key="6">
    <source>
        <dbReference type="SAM" id="Phobius"/>
    </source>
</evidence>
<dbReference type="Pfam" id="PF03798">
    <property type="entry name" value="TRAM_LAG1_CLN8"/>
    <property type="match status" value="1"/>
</dbReference>
<comment type="subcellular location">
    <subcellularLocation>
        <location evidence="1">Membrane</location>
        <topology evidence="1">Multi-pass membrane protein</topology>
    </subcellularLocation>
</comment>
<evidence type="ECO:0000256" key="4">
    <source>
        <dbReference type="ARBA" id="ARBA00023136"/>
    </source>
</evidence>
<feature type="transmembrane region" description="Helical" evidence="6">
    <location>
        <begin position="31"/>
        <end position="51"/>
    </location>
</feature>
<feature type="transmembrane region" description="Helical" evidence="6">
    <location>
        <begin position="115"/>
        <end position="133"/>
    </location>
</feature>
<dbReference type="PIRSF" id="PIRSF005225">
    <property type="entry name" value="LAG1_LAC1"/>
    <property type="match status" value="1"/>
</dbReference>
<protein>
    <recommendedName>
        <fullName evidence="7">TLC domain-containing protein</fullName>
    </recommendedName>
</protein>
<dbReference type="AlphaFoldDB" id="A0A7S3GKW3"/>